<dbReference type="InterPro" id="IPR023614">
    <property type="entry name" value="Porin_dom_sf"/>
</dbReference>
<dbReference type="RefSeq" id="WP_301197884.1">
    <property type="nucleotide sequence ID" value="NZ_JAPDPI010000004.1"/>
</dbReference>
<gene>
    <name evidence="2" type="ORF">OM074_03445</name>
</gene>
<evidence type="ECO:0000256" key="1">
    <source>
        <dbReference type="SAM" id="SignalP"/>
    </source>
</evidence>
<comment type="caution">
    <text evidence="2">The sequence shown here is derived from an EMBL/GenBank/DDBJ whole genome shotgun (WGS) entry which is preliminary data.</text>
</comment>
<name>A0AAE3SIF8_9BACT</name>
<dbReference type="Pfam" id="PF07396">
    <property type="entry name" value="Porin_O_P"/>
    <property type="match status" value="1"/>
</dbReference>
<accession>A0AAE3SIF8</accession>
<dbReference type="Gene3D" id="2.40.160.10">
    <property type="entry name" value="Porin"/>
    <property type="match status" value="1"/>
</dbReference>
<reference evidence="2" key="1">
    <citation type="submission" date="2022-10" db="EMBL/GenBank/DDBJ databases">
        <authorList>
            <person name="Yu W.X."/>
        </authorList>
    </citation>
    <scope>NUCLEOTIDE SEQUENCE</scope>
    <source>
        <strain evidence="2">D04</strain>
    </source>
</reference>
<dbReference type="SUPFAM" id="SSF56935">
    <property type="entry name" value="Porins"/>
    <property type="match status" value="1"/>
</dbReference>
<dbReference type="InterPro" id="IPR010870">
    <property type="entry name" value="Porin_O/P"/>
</dbReference>
<protein>
    <submittedName>
        <fullName evidence="2">OprO/OprP family phosphate-selective porin</fullName>
    </submittedName>
</protein>
<dbReference type="AlphaFoldDB" id="A0AAE3SIF8"/>
<organism evidence="2 3">
    <name type="scientific">Plebeiibacterium marinum</name>
    <dbReference type="NCBI Taxonomy" id="2992111"/>
    <lineage>
        <taxon>Bacteria</taxon>
        <taxon>Pseudomonadati</taxon>
        <taxon>Bacteroidota</taxon>
        <taxon>Bacteroidia</taxon>
        <taxon>Marinilabiliales</taxon>
        <taxon>Marinilabiliaceae</taxon>
        <taxon>Plebeiibacterium</taxon>
    </lineage>
</organism>
<dbReference type="Proteomes" id="UP001207408">
    <property type="component" value="Unassembled WGS sequence"/>
</dbReference>
<feature type="chain" id="PRO_5042065702" evidence="1">
    <location>
        <begin position="21"/>
        <end position="407"/>
    </location>
</feature>
<sequence>MMKNLYLLILFCLSVSFIQAQTDSTLNKYIDNGLISIADKDGMTWSTKKGDFLFKPYTLIQTRGIYNYYDDEGLSLAEEDNVMNSGFAVPFALVGFAGKAFNKITYNVALNAASSGAAILNQAWFDINQSDALRFRIGKFKTPFNQAYLSRNGQTLFPLLPTSLNARVNVPFSINSVNPTIATGFDIGVQMHGVLNKKIGYQLGVFNGTGIGVNSATNSISDDTGLPALLYSGRLVYMSLGEMPKYQGHPDRLDEKYMLLGVSGSYSLEANYESSNDMRAGCEFALLYNRWYVAAEAYLLSMDFVERQQTSPVYTFWGGYAQAGYFLSPKVQLATRFDMMDRNSIDEAGYLYMPAVGFNYFLAGHNLKIQTMYQFMGKAGHASVAEANDDDNGMSEHSVCVQLQFAF</sequence>
<feature type="signal peptide" evidence="1">
    <location>
        <begin position="1"/>
        <end position="20"/>
    </location>
</feature>
<proteinExistence type="predicted"/>
<keyword evidence="3" id="KW-1185">Reference proteome</keyword>
<evidence type="ECO:0000313" key="2">
    <source>
        <dbReference type="EMBL" id="MCW3804665.1"/>
    </source>
</evidence>
<evidence type="ECO:0000313" key="3">
    <source>
        <dbReference type="Proteomes" id="UP001207408"/>
    </source>
</evidence>
<keyword evidence="1" id="KW-0732">Signal</keyword>
<dbReference type="EMBL" id="JAPDPI010000004">
    <property type="protein sequence ID" value="MCW3804665.1"/>
    <property type="molecule type" value="Genomic_DNA"/>
</dbReference>